<keyword evidence="2" id="KW-1133">Transmembrane helix</keyword>
<protein>
    <submittedName>
        <fullName evidence="3">Uncharacterized protein</fullName>
    </submittedName>
</protein>
<evidence type="ECO:0000256" key="2">
    <source>
        <dbReference type="SAM" id="Phobius"/>
    </source>
</evidence>
<feature type="region of interest" description="Disordered" evidence="1">
    <location>
        <begin position="113"/>
        <end position="134"/>
    </location>
</feature>
<accession>A0AA39WLH4</accession>
<feature type="transmembrane region" description="Helical" evidence="2">
    <location>
        <begin position="77"/>
        <end position="98"/>
    </location>
</feature>
<comment type="caution">
    <text evidence="3">The sequence shown here is derived from an EMBL/GenBank/DDBJ whole genome shotgun (WGS) entry which is preliminary data.</text>
</comment>
<gene>
    <name evidence="3" type="ORF">B0T14DRAFT_590332</name>
</gene>
<sequence length="286" mass="32079">MESWEGQDYYTTDPAKWIHLMNLSTQEWGIGPLPFPIIAINGSLANEPNATSKYNSSTYIIVYAGQALTDGYPTEKLVFIVTTVIAVVVLGIWLWVNWKSLFKPLGRSHSERATATNGTVEMLPRQGGGGGDQESTLGSSTFIDLGDLRSANNVSRWADMKPPGAGMSAGRFDYLMRHYFYPPFVTEVEIYEKGSGDAVEVEDVERMTELVRKMLAADNSLWNNAANVRFTNEVRRGFMHRGDDALMEVAMGVRGWGETGWPREERGKVAEIERLVEETRWKRQQG</sequence>
<evidence type="ECO:0000313" key="3">
    <source>
        <dbReference type="EMBL" id="KAK0617594.1"/>
    </source>
</evidence>
<keyword evidence="2" id="KW-0472">Membrane</keyword>
<dbReference type="AlphaFoldDB" id="A0AA39WLH4"/>
<dbReference type="Proteomes" id="UP001175000">
    <property type="component" value="Unassembled WGS sequence"/>
</dbReference>
<dbReference type="EMBL" id="JAULSU010000005">
    <property type="protein sequence ID" value="KAK0617594.1"/>
    <property type="molecule type" value="Genomic_DNA"/>
</dbReference>
<reference evidence="3" key="1">
    <citation type="submission" date="2023-06" db="EMBL/GenBank/DDBJ databases">
        <title>Genome-scale phylogeny and comparative genomics of the fungal order Sordariales.</title>
        <authorList>
            <consortium name="Lawrence Berkeley National Laboratory"/>
            <person name="Hensen N."/>
            <person name="Bonometti L."/>
            <person name="Westerberg I."/>
            <person name="Brannstrom I.O."/>
            <person name="Guillou S."/>
            <person name="Cros-Aarteil S."/>
            <person name="Calhoun S."/>
            <person name="Haridas S."/>
            <person name="Kuo A."/>
            <person name="Mondo S."/>
            <person name="Pangilinan J."/>
            <person name="Riley R."/>
            <person name="Labutti K."/>
            <person name="Andreopoulos B."/>
            <person name="Lipzen A."/>
            <person name="Chen C."/>
            <person name="Yanf M."/>
            <person name="Daum C."/>
            <person name="Ng V."/>
            <person name="Clum A."/>
            <person name="Steindorff A."/>
            <person name="Ohm R."/>
            <person name="Martin F."/>
            <person name="Silar P."/>
            <person name="Natvig D."/>
            <person name="Lalanne C."/>
            <person name="Gautier V."/>
            <person name="Ament-Velasquez S.L."/>
            <person name="Kruys A."/>
            <person name="Hutchinson M.I."/>
            <person name="Powell A.J."/>
            <person name="Barry K."/>
            <person name="Miller A.N."/>
            <person name="Grigoriev I.V."/>
            <person name="Debuchy R."/>
            <person name="Gladieux P."/>
            <person name="Thoren M.H."/>
            <person name="Johannesson H."/>
        </authorList>
    </citation>
    <scope>NUCLEOTIDE SEQUENCE</scope>
    <source>
        <strain evidence="3">CBS 606.72</strain>
    </source>
</reference>
<evidence type="ECO:0000256" key="1">
    <source>
        <dbReference type="SAM" id="MobiDB-lite"/>
    </source>
</evidence>
<organism evidence="3 4">
    <name type="scientific">Immersiella caudata</name>
    <dbReference type="NCBI Taxonomy" id="314043"/>
    <lineage>
        <taxon>Eukaryota</taxon>
        <taxon>Fungi</taxon>
        <taxon>Dikarya</taxon>
        <taxon>Ascomycota</taxon>
        <taxon>Pezizomycotina</taxon>
        <taxon>Sordariomycetes</taxon>
        <taxon>Sordariomycetidae</taxon>
        <taxon>Sordariales</taxon>
        <taxon>Lasiosphaeriaceae</taxon>
        <taxon>Immersiella</taxon>
    </lineage>
</organism>
<keyword evidence="2" id="KW-0812">Transmembrane</keyword>
<evidence type="ECO:0000313" key="4">
    <source>
        <dbReference type="Proteomes" id="UP001175000"/>
    </source>
</evidence>
<proteinExistence type="predicted"/>
<name>A0AA39WLH4_9PEZI</name>
<keyword evidence="4" id="KW-1185">Reference proteome</keyword>